<dbReference type="OrthoDB" id="1957466at2"/>
<accession>A0A2T0AU05</accession>
<dbReference type="RefSeq" id="WP_106005067.1">
    <property type="nucleotide sequence ID" value="NZ_CP136418.1"/>
</dbReference>
<reference evidence="1 2" key="1">
    <citation type="submission" date="2018-03" db="EMBL/GenBank/DDBJ databases">
        <title>Genome sequence of Moorella humiferrea DSM 23265.</title>
        <authorList>
            <person name="Poehlein A."/>
            <person name="Daniel R."/>
        </authorList>
    </citation>
    <scope>NUCLEOTIDE SEQUENCE [LARGE SCALE GENOMIC DNA]</scope>
    <source>
        <strain evidence="1 2">DSM 23265</strain>
    </source>
</reference>
<organism evidence="1 2">
    <name type="scientific">Neomoorella humiferrea</name>
    <dbReference type="NCBI Taxonomy" id="676965"/>
    <lineage>
        <taxon>Bacteria</taxon>
        <taxon>Bacillati</taxon>
        <taxon>Bacillota</taxon>
        <taxon>Clostridia</taxon>
        <taxon>Neomoorellales</taxon>
        <taxon>Neomoorellaceae</taxon>
        <taxon>Neomoorella</taxon>
    </lineage>
</organism>
<evidence type="ECO:0000313" key="1">
    <source>
        <dbReference type="EMBL" id="PRR73943.1"/>
    </source>
</evidence>
<name>A0A2T0AU05_9FIRM</name>
<proteinExistence type="predicted"/>
<gene>
    <name evidence="1" type="ORF">MOHU_10850</name>
</gene>
<dbReference type="Proteomes" id="UP000238415">
    <property type="component" value="Unassembled WGS sequence"/>
</dbReference>
<dbReference type="AlphaFoldDB" id="A0A2T0AU05"/>
<protein>
    <submittedName>
        <fullName evidence="1">Uncharacterized protein</fullName>
    </submittedName>
</protein>
<comment type="caution">
    <text evidence="1">The sequence shown here is derived from an EMBL/GenBank/DDBJ whole genome shotgun (WGS) entry which is preliminary data.</text>
</comment>
<keyword evidence="2" id="KW-1185">Reference proteome</keyword>
<dbReference type="EMBL" id="PVXM01000015">
    <property type="protein sequence ID" value="PRR73943.1"/>
    <property type="molecule type" value="Genomic_DNA"/>
</dbReference>
<evidence type="ECO:0000313" key="2">
    <source>
        <dbReference type="Proteomes" id="UP000238415"/>
    </source>
</evidence>
<sequence length="108" mass="12008">MARVIGILPNQEQVGGLIDSLRNAGFDRKDMIVSSLFKPFASRQEPEEIAYLKTERDELWQEGTGAYADFLTQYAGQGVAVAVEAPRHEVARIRTIMEQNGAAKIIQD</sequence>